<comment type="subunit">
    <text evidence="5">Homodimer.</text>
</comment>
<comment type="cofactor">
    <cofactor evidence="2">
        <name>Zn(2+)</name>
        <dbReference type="ChEBI" id="CHEBI:29105"/>
    </cofactor>
</comment>
<dbReference type="InterPro" id="IPR011650">
    <property type="entry name" value="Peptidase_M20_dimer"/>
</dbReference>
<dbReference type="InterPro" id="IPR001261">
    <property type="entry name" value="ArgE/DapE_CS"/>
</dbReference>
<dbReference type="InterPro" id="IPR002933">
    <property type="entry name" value="Peptidase_M20"/>
</dbReference>
<evidence type="ECO:0000259" key="17">
    <source>
        <dbReference type="Pfam" id="PF07687"/>
    </source>
</evidence>
<evidence type="ECO:0000256" key="5">
    <source>
        <dbReference type="ARBA" id="ARBA00011738"/>
    </source>
</evidence>
<dbReference type="PANTHER" id="PTHR43808:SF31">
    <property type="entry name" value="N-ACETYL-L-CITRULLINE DEACETYLASE"/>
    <property type="match status" value="1"/>
</dbReference>
<evidence type="ECO:0000256" key="9">
    <source>
        <dbReference type="ARBA" id="ARBA00022723"/>
    </source>
</evidence>
<comment type="catalytic activity">
    <reaction evidence="15">
        <text>N-succinyl-(2S,6S)-2,6-diaminopimelate + H2O = (2S,6S)-2,6-diaminopimelate + succinate</text>
        <dbReference type="Rhea" id="RHEA:22608"/>
        <dbReference type="ChEBI" id="CHEBI:15377"/>
        <dbReference type="ChEBI" id="CHEBI:30031"/>
        <dbReference type="ChEBI" id="CHEBI:57609"/>
        <dbReference type="ChEBI" id="CHEBI:58087"/>
        <dbReference type="EC" id="3.5.1.18"/>
    </reaction>
</comment>
<dbReference type="Pfam" id="PF07687">
    <property type="entry name" value="M20_dimer"/>
    <property type="match status" value="1"/>
</dbReference>
<dbReference type="NCBIfam" id="NF009557">
    <property type="entry name" value="PRK13009.1"/>
    <property type="match status" value="1"/>
</dbReference>
<evidence type="ECO:0000256" key="7">
    <source>
        <dbReference type="ARBA" id="ARBA00022391"/>
    </source>
</evidence>
<dbReference type="GO" id="GO:0008777">
    <property type="term" value="F:acetylornithine deacetylase activity"/>
    <property type="evidence" value="ECO:0007669"/>
    <property type="project" value="TreeGrafter"/>
</dbReference>
<evidence type="ECO:0000313" key="19">
    <source>
        <dbReference type="Proteomes" id="UP000242793"/>
    </source>
</evidence>
<evidence type="ECO:0000256" key="15">
    <source>
        <dbReference type="ARBA" id="ARBA00051301"/>
    </source>
</evidence>
<evidence type="ECO:0000256" key="10">
    <source>
        <dbReference type="ARBA" id="ARBA00022801"/>
    </source>
</evidence>
<organism evidence="18 19">
    <name type="scientific">Candidatus Riesia pediculischaeffi</name>
    <dbReference type="NCBI Taxonomy" id="428411"/>
    <lineage>
        <taxon>Bacteria</taxon>
        <taxon>Pseudomonadati</taxon>
        <taxon>Pseudomonadota</taxon>
        <taxon>Gammaproteobacteria</taxon>
        <taxon>Enterobacterales</taxon>
        <taxon>Enterobacteriaceae</taxon>
        <taxon>Candidatus Riesia</taxon>
    </lineage>
</organism>
<keyword evidence="8" id="KW-0028">Amino-acid biosynthesis</keyword>
<dbReference type="EC" id="3.5.1.18" evidence="6 16"/>
<dbReference type="GO" id="GO:0009014">
    <property type="term" value="F:succinyl-diaminopimelate desuccinylase activity"/>
    <property type="evidence" value="ECO:0007669"/>
    <property type="project" value="UniProtKB-UniRule"/>
</dbReference>
<evidence type="ECO:0000256" key="13">
    <source>
        <dbReference type="ARBA" id="ARBA00023154"/>
    </source>
</evidence>
<evidence type="ECO:0000256" key="16">
    <source>
        <dbReference type="NCBIfam" id="TIGR01246"/>
    </source>
</evidence>
<keyword evidence="13" id="KW-0457">Lysine biosynthesis</keyword>
<dbReference type="STRING" id="428411.AOQ87_01860"/>
<gene>
    <name evidence="18" type="ORF">AOQ87_01860</name>
</gene>
<dbReference type="Gene3D" id="3.40.630.10">
    <property type="entry name" value="Zn peptidases"/>
    <property type="match status" value="2"/>
</dbReference>
<evidence type="ECO:0000256" key="11">
    <source>
        <dbReference type="ARBA" id="ARBA00022833"/>
    </source>
</evidence>
<evidence type="ECO:0000256" key="1">
    <source>
        <dbReference type="ARBA" id="ARBA00001941"/>
    </source>
</evidence>
<evidence type="ECO:0000313" key="18">
    <source>
        <dbReference type="EMBL" id="ARC53396.1"/>
    </source>
</evidence>
<dbReference type="UniPathway" id="UPA00034">
    <property type="reaction ID" value="UER00021"/>
</dbReference>
<dbReference type="KEGG" id="rped:AOQ87_01860"/>
<dbReference type="InterPro" id="IPR005941">
    <property type="entry name" value="DapE_proteobac"/>
</dbReference>
<dbReference type="PANTHER" id="PTHR43808">
    <property type="entry name" value="ACETYLORNITHINE DEACETYLASE"/>
    <property type="match status" value="1"/>
</dbReference>
<comment type="pathway">
    <text evidence="3">Amino-acid biosynthesis; L-lysine biosynthesis via DAP pathway; LL-2,6-diaminopimelate from (S)-tetrahydrodipicolinate (succinylase route): step 3/3.</text>
</comment>
<dbReference type="EMBL" id="CP012839">
    <property type="protein sequence ID" value="ARC53396.1"/>
    <property type="molecule type" value="Genomic_DNA"/>
</dbReference>
<keyword evidence="12" id="KW-0220">Diaminopimelate biosynthesis</keyword>
<dbReference type="InterPro" id="IPR036264">
    <property type="entry name" value="Bact_exopeptidase_dim_dom"/>
</dbReference>
<dbReference type="GO" id="GO:0009089">
    <property type="term" value="P:lysine biosynthetic process via diaminopimelate"/>
    <property type="evidence" value="ECO:0007669"/>
    <property type="project" value="UniProtKB-UniRule"/>
</dbReference>
<evidence type="ECO:0000256" key="8">
    <source>
        <dbReference type="ARBA" id="ARBA00022605"/>
    </source>
</evidence>
<evidence type="ECO:0000256" key="3">
    <source>
        <dbReference type="ARBA" id="ARBA00005130"/>
    </source>
</evidence>
<name>A0A1V0HKP7_9ENTR</name>
<dbReference type="SUPFAM" id="SSF55031">
    <property type="entry name" value="Bacterial exopeptidase dimerisation domain"/>
    <property type="match status" value="1"/>
</dbReference>
<evidence type="ECO:0000256" key="6">
    <source>
        <dbReference type="ARBA" id="ARBA00011921"/>
    </source>
</evidence>
<dbReference type="Proteomes" id="UP000242793">
    <property type="component" value="Chromosome"/>
</dbReference>
<dbReference type="AlphaFoldDB" id="A0A1V0HKP7"/>
<dbReference type="RefSeq" id="WP_080626606.1">
    <property type="nucleotide sequence ID" value="NZ_CP012839.1"/>
</dbReference>
<proteinExistence type="inferred from homology"/>
<keyword evidence="19" id="KW-1185">Reference proteome</keyword>
<dbReference type="GO" id="GO:0046872">
    <property type="term" value="F:metal ion binding"/>
    <property type="evidence" value="ECO:0007669"/>
    <property type="project" value="UniProtKB-KW"/>
</dbReference>
<dbReference type="PROSITE" id="PS00759">
    <property type="entry name" value="ARGE_DAPE_CPG2_2"/>
    <property type="match status" value="1"/>
</dbReference>
<keyword evidence="10" id="KW-0378">Hydrolase</keyword>
<comment type="similarity">
    <text evidence="4">Belongs to the peptidase M20A family. DapE subfamily.</text>
</comment>
<evidence type="ECO:0000256" key="2">
    <source>
        <dbReference type="ARBA" id="ARBA00001947"/>
    </source>
</evidence>
<sequence>MKKEEINKMIELLRKMIEIPSINPYDLGCQNILIEILKKIGFLIEEVNFDHTKNFFASHGVKKGKVLLFVGHTDVVNPGNLKKWKYHPFKSFIKDGTIYGRGSSDMKGAIASMISATKIFIKFFPKHTGKLAFLITSDEEGSADLGTKKVVEILKERNEKIDYCIIGEPTSELLIGDTIKNSRRGSLNLNIISYHPQGHVAYIDPIQNPANSIVPFLKKLIFRSEIKDRFSSNVSTQITKIVSDSFSDNITPSKIDVRINFRFNRRVNHDFIKSYVFSEIKKNNLSCDCFWKLSANPFHKKSKNLISFVEEIIERKFGYVPKLSCSGGTSDGRFLTDICNQIVEIGLLNRTIHQINERVHIQDLIKLSTIYLEIMKKILL</sequence>
<dbReference type="PROSITE" id="PS00758">
    <property type="entry name" value="ARGE_DAPE_CPG2_1"/>
    <property type="match status" value="1"/>
</dbReference>
<dbReference type="Pfam" id="PF01546">
    <property type="entry name" value="Peptidase_M20"/>
    <property type="match status" value="1"/>
</dbReference>
<evidence type="ECO:0000256" key="4">
    <source>
        <dbReference type="ARBA" id="ARBA00006746"/>
    </source>
</evidence>
<comment type="cofactor">
    <cofactor evidence="1">
        <name>Co(2+)</name>
        <dbReference type="ChEBI" id="CHEBI:48828"/>
    </cofactor>
</comment>
<dbReference type="NCBIfam" id="TIGR01246">
    <property type="entry name" value="dapE_proteo"/>
    <property type="match status" value="1"/>
</dbReference>
<keyword evidence="14" id="KW-0170">Cobalt</keyword>
<accession>A0A1V0HKP7</accession>
<dbReference type="GO" id="GO:0006526">
    <property type="term" value="P:L-arginine biosynthetic process"/>
    <property type="evidence" value="ECO:0007669"/>
    <property type="project" value="TreeGrafter"/>
</dbReference>
<evidence type="ECO:0000256" key="12">
    <source>
        <dbReference type="ARBA" id="ARBA00022915"/>
    </source>
</evidence>
<feature type="domain" description="Peptidase M20 dimerisation" evidence="17">
    <location>
        <begin position="182"/>
        <end position="283"/>
    </location>
</feature>
<keyword evidence="11" id="KW-0862">Zinc</keyword>
<dbReference type="SUPFAM" id="SSF53187">
    <property type="entry name" value="Zn-dependent exopeptidases"/>
    <property type="match status" value="1"/>
</dbReference>
<dbReference type="GO" id="GO:0019877">
    <property type="term" value="P:diaminopimelate biosynthetic process"/>
    <property type="evidence" value="ECO:0007669"/>
    <property type="project" value="UniProtKB-KW"/>
</dbReference>
<dbReference type="InterPro" id="IPR050072">
    <property type="entry name" value="Peptidase_M20A"/>
</dbReference>
<protein>
    <recommendedName>
        <fullName evidence="7 16">Succinyl-diaminopimelate desuccinylase</fullName>
        <ecNumber evidence="6 16">3.5.1.18</ecNumber>
    </recommendedName>
</protein>
<evidence type="ECO:0000256" key="14">
    <source>
        <dbReference type="ARBA" id="ARBA00023285"/>
    </source>
</evidence>
<keyword evidence="9" id="KW-0479">Metal-binding</keyword>
<reference evidence="18 19" key="1">
    <citation type="submission" date="2015-10" db="EMBL/GenBank/DDBJ databases">
        <title>Survey of human and primate louse endosymbionts.</title>
        <authorList>
            <person name="Boyd B.M."/>
        </authorList>
    </citation>
    <scope>NUCLEOTIDE SEQUENCE [LARGE SCALE GENOMIC DNA]</scope>
    <source>
        <strain evidence="18 19">PTSK</strain>
    </source>
</reference>